<feature type="transmembrane region" description="Helical" evidence="7">
    <location>
        <begin position="50"/>
        <end position="74"/>
    </location>
</feature>
<reference evidence="8 9" key="1">
    <citation type="submission" date="2024-01" db="EMBL/GenBank/DDBJ databases">
        <title>novel species in genus Adlercreutzia.</title>
        <authorList>
            <person name="Liu X."/>
        </authorList>
    </citation>
    <scope>NUCLEOTIDE SEQUENCE [LARGE SCALE GENOMIC DNA]</scope>
    <source>
        <strain evidence="8 9">R7</strain>
    </source>
</reference>
<evidence type="ECO:0000256" key="6">
    <source>
        <dbReference type="ARBA" id="ARBA00023136"/>
    </source>
</evidence>
<evidence type="ECO:0000256" key="7">
    <source>
        <dbReference type="SAM" id="Phobius"/>
    </source>
</evidence>
<dbReference type="Gene3D" id="1.20.1630.10">
    <property type="entry name" value="Formate dehydrogenase/DMSO reductase domain"/>
    <property type="match status" value="1"/>
</dbReference>
<feature type="transmembrane region" description="Helical" evidence="7">
    <location>
        <begin position="204"/>
        <end position="225"/>
    </location>
</feature>
<comment type="subcellular location">
    <subcellularLocation>
        <location evidence="1">Cell membrane</location>
        <topology evidence="1">Multi-pass membrane protein</topology>
    </subcellularLocation>
</comment>
<dbReference type="PANTHER" id="PTHR34856">
    <property type="entry name" value="PROTEIN NRFD"/>
    <property type="match status" value="1"/>
</dbReference>
<evidence type="ECO:0000313" key="9">
    <source>
        <dbReference type="Proteomes" id="UP001349994"/>
    </source>
</evidence>
<feature type="transmembrane region" description="Helical" evidence="7">
    <location>
        <begin position="6"/>
        <end position="29"/>
    </location>
</feature>
<evidence type="ECO:0000256" key="3">
    <source>
        <dbReference type="ARBA" id="ARBA00022475"/>
    </source>
</evidence>
<dbReference type="Pfam" id="PF03916">
    <property type="entry name" value="NrfD"/>
    <property type="match status" value="1"/>
</dbReference>
<keyword evidence="3" id="KW-1003">Cell membrane</keyword>
<dbReference type="InterPro" id="IPR005614">
    <property type="entry name" value="NrfD-like"/>
</dbReference>
<proteinExistence type="inferred from homology"/>
<feature type="transmembrane region" description="Helical" evidence="7">
    <location>
        <begin position="256"/>
        <end position="275"/>
    </location>
</feature>
<dbReference type="PANTHER" id="PTHR34856:SF2">
    <property type="entry name" value="PROTEIN NRFD"/>
    <property type="match status" value="1"/>
</dbReference>
<gene>
    <name evidence="8" type="primary">nrfD</name>
    <name evidence="8" type="ORF">VIN30_08875</name>
</gene>
<keyword evidence="5 7" id="KW-1133">Transmembrane helix</keyword>
<comment type="similarity">
    <text evidence="2">Belongs to the NrfD family.</text>
</comment>
<keyword evidence="4 7" id="KW-0812">Transmembrane</keyword>
<evidence type="ECO:0000256" key="1">
    <source>
        <dbReference type="ARBA" id="ARBA00004651"/>
    </source>
</evidence>
<dbReference type="InterPro" id="IPR052049">
    <property type="entry name" value="Electron_transfer_protein"/>
</dbReference>
<evidence type="ECO:0000256" key="5">
    <source>
        <dbReference type="ARBA" id="ARBA00022989"/>
    </source>
</evidence>
<feature type="transmembrane region" description="Helical" evidence="7">
    <location>
        <begin position="125"/>
        <end position="150"/>
    </location>
</feature>
<keyword evidence="9" id="KW-1185">Reference proteome</keyword>
<keyword evidence="6 7" id="KW-0472">Membrane</keyword>
<feature type="transmembrane region" description="Helical" evidence="7">
    <location>
        <begin position="94"/>
        <end position="116"/>
    </location>
</feature>
<feature type="transmembrane region" description="Helical" evidence="7">
    <location>
        <begin position="162"/>
        <end position="183"/>
    </location>
</feature>
<feature type="transmembrane region" description="Helical" evidence="7">
    <location>
        <begin position="296"/>
        <end position="321"/>
    </location>
</feature>
<dbReference type="Proteomes" id="UP001349994">
    <property type="component" value="Unassembled WGS sequence"/>
</dbReference>
<organism evidence="8 9">
    <name type="scientific">Adlercreutzia wanghongyangiae</name>
    <dbReference type="NCBI Taxonomy" id="3111451"/>
    <lineage>
        <taxon>Bacteria</taxon>
        <taxon>Bacillati</taxon>
        <taxon>Actinomycetota</taxon>
        <taxon>Coriobacteriia</taxon>
        <taxon>Eggerthellales</taxon>
        <taxon>Eggerthellaceae</taxon>
        <taxon>Adlercreutzia</taxon>
    </lineage>
</organism>
<protein>
    <submittedName>
        <fullName evidence="8">NrfD/PsrC family molybdoenzyme membrane anchor subunit</fullName>
    </submittedName>
</protein>
<evidence type="ECO:0000256" key="4">
    <source>
        <dbReference type="ARBA" id="ARBA00022692"/>
    </source>
</evidence>
<accession>A0ABU6IJN3</accession>
<name>A0ABU6IJN3_9ACTN</name>
<evidence type="ECO:0000313" key="8">
    <source>
        <dbReference type="EMBL" id="MEC4176556.1"/>
    </source>
</evidence>
<dbReference type="EMBL" id="JAYMFF010000017">
    <property type="protein sequence ID" value="MEC4176556.1"/>
    <property type="molecule type" value="Genomic_DNA"/>
</dbReference>
<dbReference type="RefSeq" id="WP_338210939.1">
    <property type="nucleotide sequence ID" value="NZ_JAYMFF010000017.1"/>
</dbReference>
<evidence type="ECO:0000256" key="2">
    <source>
        <dbReference type="ARBA" id="ARBA00008929"/>
    </source>
</evidence>
<comment type="caution">
    <text evidence="8">The sequence shown here is derived from an EMBL/GenBank/DDBJ whole genome shotgun (WGS) entry which is preliminary data.</text>
</comment>
<sequence length="328" mass="33263">MFSELVVAYLFLGGTGAGTCAVTAVLGLAADGEEMRRAVAVRFRDDDGRLYGEFFGTALIWAIGALVLGMICLMADVGRPDRLLLLAAAGPTSYLAVGAWALCGCLLLAGVLVLAWRGLVPASLLYLRALCGLLLAAAVITAAYTGLLLADMASVPLWHSPWLPPLFVVSSLSCGVALVQMSASFGRAATAFRATLRVLIRVDGLLIVAEAAVLAAWLASVWAGAGAGLSAGALTATDQAALASAHLLLEGSCAPLFWLGLVGVGLAVPFVADVVMMRGVAGGRSCTLGALSFRSALLGSAFCVLVGGVCLRAAVVAAAVLPTVAAFL</sequence>